<keyword evidence="5 7" id="KW-1133">Transmembrane helix</keyword>
<evidence type="ECO:0000256" key="6">
    <source>
        <dbReference type="ARBA" id="ARBA00023136"/>
    </source>
</evidence>
<keyword evidence="4 7" id="KW-0812">Transmembrane</keyword>
<name>A0A4V3DG36_9GAMM</name>
<comment type="subcellular location">
    <subcellularLocation>
        <location evidence="1">Cell inner membrane</location>
    </subcellularLocation>
</comment>
<comment type="caution">
    <text evidence="8">The sequence shown here is derived from an EMBL/GenBank/DDBJ whole genome shotgun (WGS) entry which is preliminary data.</text>
</comment>
<feature type="transmembrane region" description="Helical" evidence="7">
    <location>
        <begin position="347"/>
        <end position="370"/>
    </location>
</feature>
<evidence type="ECO:0000256" key="7">
    <source>
        <dbReference type="SAM" id="Phobius"/>
    </source>
</evidence>
<proteinExistence type="predicted"/>
<keyword evidence="3" id="KW-0997">Cell inner membrane</keyword>
<reference evidence="8 9" key="1">
    <citation type="submission" date="2019-03" db="EMBL/GenBank/DDBJ databases">
        <title>Genomic Encyclopedia of Type Strains, Phase IV (KMG-IV): sequencing the most valuable type-strain genomes for metagenomic binning, comparative biology and taxonomic classification.</title>
        <authorList>
            <person name="Goeker M."/>
        </authorList>
    </citation>
    <scope>NUCLEOTIDE SEQUENCE [LARGE SCALE GENOMIC DNA]</scope>
    <source>
        <strain evidence="8 9">DSM 5604</strain>
    </source>
</reference>
<evidence type="ECO:0000256" key="1">
    <source>
        <dbReference type="ARBA" id="ARBA00004533"/>
    </source>
</evidence>
<accession>A0A4V3DG36</accession>
<keyword evidence="6 7" id="KW-0472">Membrane</keyword>
<feature type="transmembrane region" description="Helical" evidence="7">
    <location>
        <begin position="227"/>
        <end position="252"/>
    </location>
</feature>
<evidence type="ECO:0000256" key="4">
    <source>
        <dbReference type="ARBA" id="ARBA00022692"/>
    </source>
</evidence>
<keyword evidence="2" id="KW-1003">Cell membrane</keyword>
<organism evidence="8 9">
    <name type="scientific">Marinomonas communis</name>
    <dbReference type="NCBI Taxonomy" id="28254"/>
    <lineage>
        <taxon>Bacteria</taxon>
        <taxon>Pseudomonadati</taxon>
        <taxon>Pseudomonadota</taxon>
        <taxon>Gammaproteobacteria</taxon>
        <taxon>Oceanospirillales</taxon>
        <taxon>Oceanospirillaceae</taxon>
        <taxon>Marinomonas</taxon>
    </lineage>
</organism>
<protein>
    <submittedName>
        <fullName evidence="8">Paraquat-inducible protein A</fullName>
    </submittedName>
</protein>
<feature type="transmembrane region" description="Helical" evidence="7">
    <location>
        <begin position="101"/>
        <end position="127"/>
    </location>
</feature>
<evidence type="ECO:0000313" key="9">
    <source>
        <dbReference type="Proteomes" id="UP000295729"/>
    </source>
</evidence>
<dbReference type="EMBL" id="SNZA01000004">
    <property type="protein sequence ID" value="TDR12401.1"/>
    <property type="molecule type" value="Genomic_DNA"/>
</dbReference>
<feature type="transmembrane region" description="Helical" evidence="7">
    <location>
        <begin position="148"/>
        <end position="168"/>
    </location>
</feature>
<feature type="transmembrane region" description="Helical" evidence="7">
    <location>
        <begin position="180"/>
        <end position="197"/>
    </location>
</feature>
<dbReference type="PANTHER" id="PTHR30462">
    <property type="entry name" value="INTERMEMBRANE TRANSPORT PROTEIN PQIB-RELATED"/>
    <property type="match status" value="1"/>
</dbReference>
<dbReference type="InterPro" id="IPR051800">
    <property type="entry name" value="PqiA-PqiB_transport"/>
</dbReference>
<gene>
    <name evidence="8" type="ORF">C8D85_2435</name>
</gene>
<feature type="transmembrane region" description="Helical" evidence="7">
    <location>
        <begin position="55"/>
        <end position="75"/>
    </location>
</feature>
<dbReference type="PANTHER" id="PTHR30462:SF3">
    <property type="entry name" value="INTERMEMBRANE TRANSPORT PROTEIN PQIA"/>
    <property type="match status" value="1"/>
</dbReference>
<dbReference type="GO" id="GO:0005886">
    <property type="term" value="C:plasma membrane"/>
    <property type="evidence" value="ECO:0007669"/>
    <property type="project" value="UniProtKB-SubCell"/>
</dbReference>
<evidence type="ECO:0000256" key="5">
    <source>
        <dbReference type="ARBA" id="ARBA00022989"/>
    </source>
</evidence>
<dbReference type="Pfam" id="PF04403">
    <property type="entry name" value="PqiA"/>
    <property type="match status" value="2"/>
</dbReference>
<dbReference type="InterPro" id="IPR007498">
    <property type="entry name" value="PqiA-like"/>
</dbReference>
<feature type="transmembrane region" description="Helical" evidence="7">
    <location>
        <begin position="272"/>
        <end position="300"/>
    </location>
</feature>
<evidence type="ECO:0000256" key="3">
    <source>
        <dbReference type="ARBA" id="ARBA00022519"/>
    </source>
</evidence>
<evidence type="ECO:0000256" key="2">
    <source>
        <dbReference type="ARBA" id="ARBA00022475"/>
    </source>
</evidence>
<sequence length="380" mass="42308">MNSDLRSQFDSERVISCERCGLNTAIPQLEANQSACCSRCGHKLTSFKHNWVDKVLALGLSSLALLALSLFFNFLSFSTNGLHASISLTTEIETLVQQNHIALAGIVLFVCILLPTAVLLLLCLWMVSIKLGIGRHATKSQIDICFNFIVWCMPEVFMVGVLVSMVKITDMADVTFGPGFYFYAGFMVLYVLTLMYLDRFQLELLIAKKSSKSTSLEKQRKRTQWTWALLVTAVLLYIPANILPIMTTRFLGADTPSTIVGGVVTLWEHGSYLIASVIFIASILVPMFKMLAIGYLNFSVQSNSRAGIRHRYFLYRMTEMMGRWSMIDVFVVAVLAGLVQLGSTMSIFPGAAIIAFCAVVILTMLAAMSFDSRMLWESEQ</sequence>
<feature type="transmembrane region" description="Helical" evidence="7">
    <location>
        <begin position="321"/>
        <end position="341"/>
    </location>
</feature>
<keyword evidence="9" id="KW-1185">Reference proteome</keyword>
<dbReference type="Proteomes" id="UP000295729">
    <property type="component" value="Unassembled WGS sequence"/>
</dbReference>
<evidence type="ECO:0000313" key="8">
    <source>
        <dbReference type="EMBL" id="TDR12401.1"/>
    </source>
</evidence>
<dbReference type="AlphaFoldDB" id="A0A4V3DG36"/>